<feature type="region of interest" description="Disordered" evidence="7">
    <location>
        <begin position="111"/>
        <end position="177"/>
    </location>
</feature>
<proteinExistence type="predicted"/>
<dbReference type="PROSITE" id="PS00028">
    <property type="entry name" value="ZINC_FINGER_C2H2_1"/>
    <property type="match status" value="1"/>
</dbReference>
<dbReference type="GO" id="GO:0003676">
    <property type="term" value="F:nucleic acid binding"/>
    <property type="evidence" value="ECO:0007669"/>
    <property type="project" value="InterPro"/>
</dbReference>
<evidence type="ECO:0000256" key="3">
    <source>
        <dbReference type="ARBA" id="ARBA00022737"/>
    </source>
</evidence>
<reference evidence="9" key="1">
    <citation type="journal article" date="2014" name="Nat. Commun.">
        <title>The rainbow trout genome provides novel insights into evolution after whole-genome duplication in vertebrates.</title>
        <authorList>
            <person name="Berthelot C."/>
            <person name="Brunet F."/>
            <person name="Chalopin D."/>
            <person name="Juanchich A."/>
            <person name="Bernard M."/>
            <person name="Noel B."/>
            <person name="Bento P."/>
            <person name="Da Silva C."/>
            <person name="Labadie K."/>
            <person name="Alberti A."/>
            <person name="Aury J.M."/>
            <person name="Louis A."/>
            <person name="Dehais P."/>
            <person name="Bardou P."/>
            <person name="Montfort J."/>
            <person name="Klopp C."/>
            <person name="Cabau C."/>
            <person name="Gaspin C."/>
            <person name="Thorgaard G.H."/>
            <person name="Boussaha M."/>
            <person name="Quillet E."/>
            <person name="Guyomard R."/>
            <person name="Galiana D."/>
            <person name="Bobe J."/>
            <person name="Volff J.N."/>
            <person name="Genet C."/>
            <person name="Wincker P."/>
            <person name="Jaillon O."/>
            <person name="Roest Crollius H."/>
            <person name="Guiguen Y."/>
        </authorList>
    </citation>
    <scope>NUCLEOTIDE SEQUENCE [LARGE SCALE GENOMIC DNA]</scope>
</reference>
<dbReference type="EMBL" id="FR904445">
    <property type="protein sequence ID" value="CDQ63625.1"/>
    <property type="molecule type" value="Genomic_DNA"/>
</dbReference>
<protein>
    <recommendedName>
        <fullName evidence="8">C2H2-type domain-containing protein</fullName>
    </recommendedName>
</protein>
<dbReference type="AlphaFoldDB" id="A0A060WGE0"/>
<feature type="domain" description="C2H2-type" evidence="8">
    <location>
        <begin position="88"/>
        <end position="110"/>
    </location>
</feature>
<dbReference type="InterPro" id="IPR003604">
    <property type="entry name" value="Matrin/U1-like-C_Znf_C2H2"/>
</dbReference>
<evidence type="ECO:0000256" key="6">
    <source>
        <dbReference type="ARBA" id="ARBA00023242"/>
    </source>
</evidence>
<evidence type="ECO:0000313" key="10">
    <source>
        <dbReference type="Proteomes" id="UP000193380"/>
    </source>
</evidence>
<evidence type="ECO:0000256" key="1">
    <source>
        <dbReference type="ARBA" id="ARBA00004123"/>
    </source>
</evidence>
<dbReference type="GO" id="GO:0008270">
    <property type="term" value="F:zinc ion binding"/>
    <property type="evidence" value="ECO:0007669"/>
    <property type="project" value="UniProtKB-KW"/>
</dbReference>
<accession>A0A060WGE0</accession>
<keyword evidence="5" id="KW-0862">Zinc</keyword>
<dbReference type="PANTHER" id="PTHR23067:SF6">
    <property type="entry name" value="ZINC FINGER PROTEIN 385C"/>
    <property type="match status" value="1"/>
</dbReference>
<feature type="compositionally biased region" description="Basic and acidic residues" evidence="7">
    <location>
        <begin position="132"/>
        <end position="141"/>
    </location>
</feature>
<dbReference type="STRING" id="8022.A0A060WGE0"/>
<evidence type="ECO:0000256" key="4">
    <source>
        <dbReference type="ARBA" id="ARBA00022771"/>
    </source>
</evidence>
<evidence type="ECO:0000313" key="9">
    <source>
        <dbReference type="EMBL" id="CDQ63625.1"/>
    </source>
</evidence>
<dbReference type="SMART" id="SM00451">
    <property type="entry name" value="ZnF_U1"/>
    <property type="match status" value="1"/>
</dbReference>
<reference evidence="9" key="2">
    <citation type="submission" date="2014-03" db="EMBL/GenBank/DDBJ databases">
        <authorList>
            <person name="Genoscope - CEA"/>
        </authorList>
    </citation>
    <scope>NUCLEOTIDE SEQUENCE</scope>
</reference>
<dbReference type="Gene3D" id="3.30.160.60">
    <property type="entry name" value="Classic Zinc Finger"/>
    <property type="match status" value="1"/>
</dbReference>
<evidence type="ECO:0000256" key="5">
    <source>
        <dbReference type="ARBA" id="ARBA00022833"/>
    </source>
</evidence>
<dbReference type="PaxDb" id="8022-A0A060WGE0"/>
<organism evidence="9 10">
    <name type="scientific">Oncorhynchus mykiss</name>
    <name type="common">Rainbow trout</name>
    <name type="synonym">Salmo gairdneri</name>
    <dbReference type="NCBI Taxonomy" id="8022"/>
    <lineage>
        <taxon>Eukaryota</taxon>
        <taxon>Metazoa</taxon>
        <taxon>Chordata</taxon>
        <taxon>Craniata</taxon>
        <taxon>Vertebrata</taxon>
        <taxon>Euteleostomi</taxon>
        <taxon>Actinopterygii</taxon>
        <taxon>Neopterygii</taxon>
        <taxon>Teleostei</taxon>
        <taxon>Protacanthopterygii</taxon>
        <taxon>Salmoniformes</taxon>
        <taxon>Salmonidae</taxon>
        <taxon>Salmoninae</taxon>
        <taxon>Oncorhynchus</taxon>
    </lineage>
</organism>
<dbReference type="GO" id="GO:0005634">
    <property type="term" value="C:nucleus"/>
    <property type="evidence" value="ECO:0007669"/>
    <property type="project" value="UniProtKB-SubCell"/>
</dbReference>
<evidence type="ECO:0000256" key="7">
    <source>
        <dbReference type="SAM" id="MobiDB-lite"/>
    </source>
</evidence>
<dbReference type="Pfam" id="PF12874">
    <property type="entry name" value="zf-met"/>
    <property type="match status" value="1"/>
</dbReference>
<evidence type="ECO:0000259" key="8">
    <source>
        <dbReference type="PROSITE" id="PS00028"/>
    </source>
</evidence>
<keyword evidence="4" id="KW-0863">Zinc-finger</keyword>
<keyword evidence="6" id="KW-0539">Nucleus</keyword>
<sequence>MASYRDAQLQSWRAAVLAGCLLMSLPHNIRPNNFVQKSLDNQEISRALKDWRCAILPDLSCRMDPVQKAVINHTFGVAPPKRKQIISCNICHLRFNSTNQAEAHYKGHKHARKLKSMDAQRNRQRGHGSMAGRERDRDRGKTGVAKFLPALMDPSLTEGTGKIPGLEKKLPSRLPLK</sequence>
<dbReference type="FunFam" id="3.30.160.60:FF:000121">
    <property type="entry name" value="zinc finger protein 385B isoform X1"/>
    <property type="match status" value="1"/>
</dbReference>
<dbReference type="PANTHER" id="PTHR23067">
    <property type="entry name" value="DOUBLE-STRANDED RNA-BINDING ZINC FINGER PROTEIN"/>
    <property type="match status" value="1"/>
</dbReference>
<dbReference type="SUPFAM" id="SSF57667">
    <property type="entry name" value="beta-beta-alpha zinc fingers"/>
    <property type="match status" value="1"/>
</dbReference>
<gene>
    <name evidence="9" type="ORF">GSONMT00069483001</name>
</gene>
<keyword evidence="2" id="KW-0479">Metal-binding</keyword>
<comment type="subcellular location">
    <subcellularLocation>
        <location evidence="1">Nucleus</location>
    </subcellularLocation>
</comment>
<dbReference type="Proteomes" id="UP000193380">
    <property type="component" value="Unassembled WGS sequence"/>
</dbReference>
<name>A0A060WGE0_ONCMY</name>
<evidence type="ECO:0000256" key="2">
    <source>
        <dbReference type="ARBA" id="ARBA00022723"/>
    </source>
</evidence>
<dbReference type="InterPro" id="IPR051845">
    <property type="entry name" value="Znf385"/>
</dbReference>
<keyword evidence="3" id="KW-0677">Repeat</keyword>
<dbReference type="InterPro" id="IPR013087">
    <property type="entry name" value="Znf_C2H2_type"/>
</dbReference>
<dbReference type="InterPro" id="IPR036236">
    <property type="entry name" value="Znf_C2H2_sf"/>
</dbReference>